<dbReference type="GO" id="GO:0016079">
    <property type="term" value="P:synaptic vesicle exocytosis"/>
    <property type="evidence" value="ECO:0007669"/>
    <property type="project" value="InterPro"/>
</dbReference>
<comment type="caution">
    <text evidence="8">The sequence shown here is derived from an EMBL/GenBank/DDBJ whole genome shotgun (WGS) entry which is preliminary data.</text>
</comment>
<keyword evidence="3" id="KW-0770">Synapse</keyword>
<keyword evidence="4" id="KW-0446">Lipid-binding</keyword>
<evidence type="ECO:0000313" key="8">
    <source>
        <dbReference type="EMBL" id="CAF5229694.1"/>
    </source>
</evidence>
<dbReference type="Proteomes" id="UP000676336">
    <property type="component" value="Unassembled WGS sequence"/>
</dbReference>
<name>A0A8S3KPS5_9BILA</name>
<dbReference type="InterPro" id="IPR033227">
    <property type="entry name" value="CAPS"/>
</dbReference>
<evidence type="ECO:0000259" key="7">
    <source>
        <dbReference type="PROSITE" id="PS51258"/>
    </source>
</evidence>
<protein>
    <recommendedName>
        <fullName evidence="7">MHD1 domain-containing protein</fullName>
    </recommendedName>
</protein>
<accession>A0A8S3KPS5</accession>
<dbReference type="Pfam" id="PF06292">
    <property type="entry name" value="MUN"/>
    <property type="match status" value="1"/>
</dbReference>
<dbReference type="PROSITE" id="PS51258">
    <property type="entry name" value="MHD1"/>
    <property type="match status" value="1"/>
</dbReference>
<dbReference type="InterPro" id="IPR014770">
    <property type="entry name" value="Munc13_1"/>
</dbReference>
<dbReference type="PANTHER" id="PTHR12166">
    <property type="entry name" value="CALCIUM-DEPENDENT SECRETION ACTIVATOR"/>
    <property type="match status" value="1"/>
</dbReference>
<dbReference type="GO" id="GO:0098793">
    <property type="term" value="C:presynapse"/>
    <property type="evidence" value="ECO:0007669"/>
    <property type="project" value="GOC"/>
</dbReference>
<dbReference type="EMBL" id="CAJOBI010371924">
    <property type="protein sequence ID" value="CAF5229694.1"/>
    <property type="molecule type" value="Genomic_DNA"/>
</dbReference>
<evidence type="ECO:0000256" key="1">
    <source>
        <dbReference type="ARBA" id="ARBA00004308"/>
    </source>
</evidence>
<dbReference type="GO" id="GO:0008289">
    <property type="term" value="F:lipid binding"/>
    <property type="evidence" value="ECO:0007669"/>
    <property type="project" value="UniProtKB-KW"/>
</dbReference>
<dbReference type="InterPro" id="IPR010439">
    <property type="entry name" value="MUN_dom"/>
</dbReference>
<evidence type="ECO:0000256" key="3">
    <source>
        <dbReference type="ARBA" id="ARBA00023018"/>
    </source>
</evidence>
<dbReference type="GO" id="GO:0012505">
    <property type="term" value="C:endomembrane system"/>
    <property type="evidence" value="ECO:0007669"/>
    <property type="project" value="UniProtKB-SubCell"/>
</dbReference>
<dbReference type="AlphaFoldDB" id="A0A8S3KPS5"/>
<feature type="non-terminal residue" evidence="8">
    <location>
        <position position="1"/>
    </location>
</feature>
<evidence type="ECO:0000313" key="9">
    <source>
        <dbReference type="Proteomes" id="UP000676336"/>
    </source>
</evidence>
<evidence type="ECO:0000256" key="6">
    <source>
        <dbReference type="ARBA" id="ARBA00034103"/>
    </source>
</evidence>
<reference evidence="8" key="1">
    <citation type="submission" date="2021-02" db="EMBL/GenBank/DDBJ databases">
        <authorList>
            <person name="Nowell W R."/>
        </authorList>
    </citation>
    <scope>NUCLEOTIDE SEQUENCE</scope>
</reference>
<dbReference type="PANTHER" id="PTHR12166:SF8">
    <property type="entry name" value="CALCIUM-DEPENDENT SECRETION ACTIVATOR"/>
    <property type="match status" value="1"/>
</dbReference>
<evidence type="ECO:0000256" key="4">
    <source>
        <dbReference type="ARBA" id="ARBA00023121"/>
    </source>
</evidence>
<dbReference type="GO" id="GO:1990504">
    <property type="term" value="P:dense core granule exocytosis"/>
    <property type="evidence" value="ECO:0007669"/>
    <property type="project" value="InterPro"/>
</dbReference>
<organism evidence="8 9">
    <name type="scientific">Rotaria magnacalcarata</name>
    <dbReference type="NCBI Taxonomy" id="392030"/>
    <lineage>
        <taxon>Eukaryota</taxon>
        <taxon>Metazoa</taxon>
        <taxon>Spiralia</taxon>
        <taxon>Gnathifera</taxon>
        <taxon>Rotifera</taxon>
        <taxon>Eurotatoria</taxon>
        <taxon>Bdelloidea</taxon>
        <taxon>Philodinida</taxon>
        <taxon>Philodinidae</taxon>
        <taxon>Rotaria</taxon>
    </lineage>
</organism>
<gene>
    <name evidence="8" type="ORF">SMN809_LOCUS86614</name>
</gene>
<keyword evidence="2" id="KW-0813">Transport</keyword>
<feature type="domain" description="MHD1" evidence="7">
    <location>
        <begin position="1"/>
        <end position="53"/>
    </location>
</feature>
<keyword evidence="5" id="KW-0472">Membrane</keyword>
<proteinExistence type="predicted"/>
<evidence type="ECO:0000256" key="5">
    <source>
        <dbReference type="ARBA" id="ARBA00023136"/>
    </source>
</evidence>
<evidence type="ECO:0000256" key="2">
    <source>
        <dbReference type="ARBA" id="ARBA00022448"/>
    </source>
</evidence>
<sequence length="58" mass="6890">RGCATSEDMLWKLDALQCFIRDLHWPDAMFGEHLEKRLKQMASDMIEACGKRYRRFIA</sequence>
<comment type="subcellular location">
    <subcellularLocation>
        <location evidence="1">Endomembrane system</location>
    </subcellularLocation>
    <subcellularLocation>
        <location evidence="6">Synapse</location>
    </subcellularLocation>
</comment>